<feature type="transmembrane region" description="Helical" evidence="1">
    <location>
        <begin position="137"/>
        <end position="155"/>
    </location>
</feature>
<gene>
    <name evidence="2" type="ORF">COZ39_01335</name>
</gene>
<feature type="transmembrane region" description="Helical" evidence="1">
    <location>
        <begin position="252"/>
        <end position="268"/>
    </location>
</feature>
<protein>
    <submittedName>
        <fullName evidence="2">Uncharacterized protein</fullName>
    </submittedName>
</protein>
<keyword evidence="1" id="KW-0472">Membrane</keyword>
<keyword evidence="1" id="KW-1133">Transmembrane helix</keyword>
<name>A0A2M7M0K9_9BACT</name>
<feature type="transmembrane region" description="Helical" evidence="1">
    <location>
        <begin position="161"/>
        <end position="181"/>
    </location>
</feature>
<feature type="transmembrane region" description="Helical" evidence="1">
    <location>
        <begin position="219"/>
        <end position="240"/>
    </location>
</feature>
<feature type="transmembrane region" description="Helical" evidence="1">
    <location>
        <begin position="193"/>
        <end position="213"/>
    </location>
</feature>
<reference evidence="3" key="1">
    <citation type="submission" date="2017-09" db="EMBL/GenBank/DDBJ databases">
        <title>Depth-based differentiation of microbial function through sediment-hosted aquifers and enrichment of novel symbionts in the deep terrestrial subsurface.</title>
        <authorList>
            <person name="Probst A.J."/>
            <person name="Ladd B."/>
            <person name="Jarett J.K."/>
            <person name="Geller-Mcgrath D.E."/>
            <person name="Sieber C.M.K."/>
            <person name="Emerson J.B."/>
            <person name="Anantharaman K."/>
            <person name="Thomas B.C."/>
            <person name="Malmstrom R."/>
            <person name="Stieglmeier M."/>
            <person name="Klingl A."/>
            <person name="Woyke T."/>
            <person name="Ryan C.M."/>
            <person name="Banfield J.F."/>
        </authorList>
    </citation>
    <scope>NUCLEOTIDE SEQUENCE [LARGE SCALE GENOMIC DNA]</scope>
</reference>
<evidence type="ECO:0000313" key="2">
    <source>
        <dbReference type="EMBL" id="PIX73914.1"/>
    </source>
</evidence>
<sequence length="269" mass="31791">MFKKYLNLLTNKVKKFDKRIRVVVGTLFMSGIMLIATFYFFDKAWIFIPIFLLVTYVVTWLTISEGIRKVEWIMLFVIPLFFTISLYFFYFLFPVRWLTRFPFIILYGVSLYAILLTVNIFNVGVKTNLQLYRAAFSVNYFFQVLLFFLIINVILSLQLNFLINGISLLLLTAVMLLHLLWTVKLDLIIEKEIFYYCLVIGIIMAELAVWLSFIPMRAAISALLLSASYYSLAGLVYSYFNKRFFKEIIREYIFVIGFVILISFLSLRW</sequence>
<feature type="transmembrane region" description="Helical" evidence="1">
    <location>
        <begin position="104"/>
        <end position="125"/>
    </location>
</feature>
<comment type="caution">
    <text evidence="2">The sequence shown here is derived from an EMBL/GenBank/DDBJ whole genome shotgun (WGS) entry which is preliminary data.</text>
</comment>
<proteinExistence type="predicted"/>
<keyword evidence="1" id="KW-0812">Transmembrane</keyword>
<organism evidence="2 3">
    <name type="scientific">Candidatus Roizmanbacteria bacterium CG_4_10_14_3_um_filter_33_21</name>
    <dbReference type="NCBI Taxonomy" id="1974830"/>
    <lineage>
        <taxon>Bacteria</taxon>
        <taxon>Candidatus Roizmaniibacteriota</taxon>
    </lineage>
</organism>
<dbReference type="AlphaFoldDB" id="A0A2M7M0K9"/>
<dbReference type="Proteomes" id="UP000229708">
    <property type="component" value="Unassembled WGS sequence"/>
</dbReference>
<evidence type="ECO:0000313" key="3">
    <source>
        <dbReference type="Proteomes" id="UP000229708"/>
    </source>
</evidence>
<dbReference type="EMBL" id="PFJI01000060">
    <property type="protein sequence ID" value="PIX73914.1"/>
    <property type="molecule type" value="Genomic_DNA"/>
</dbReference>
<accession>A0A2M7M0K9</accession>
<feature type="transmembrane region" description="Helical" evidence="1">
    <location>
        <begin position="72"/>
        <end position="92"/>
    </location>
</feature>
<evidence type="ECO:0000256" key="1">
    <source>
        <dbReference type="SAM" id="Phobius"/>
    </source>
</evidence>
<feature type="transmembrane region" description="Helical" evidence="1">
    <location>
        <begin position="20"/>
        <end position="40"/>
    </location>
</feature>
<feature type="transmembrane region" description="Helical" evidence="1">
    <location>
        <begin position="46"/>
        <end position="63"/>
    </location>
</feature>